<evidence type="ECO:0000313" key="1">
    <source>
        <dbReference type="EMBL" id="RGK56179.1"/>
    </source>
</evidence>
<dbReference type="Proteomes" id="UP000260780">
    <property type="component" value="Unassembled WGS sequence"/>
</dbReference>
<keyword evidence="4" id="KW-1185">Reference proteome</keyword>
<gene>
    <name evidence="2" type="ORF">DXC17_01480</name>
    <name evidence="1" type="ORF">DXD04_08010</name>
</gene>
<proteinExistence type="predicted"/>
<accession>A0A3E4N2D1</accession>
<dbReference type="Gene3D" id="3.30.420.40">
    <property type="match status" value="2"/>
</dbReference>
<dbReference type="SUPFAM" id="SSF53067">
    <property type="entry name" value="Actin-like ATPase domain"/>
    <property type="match status" value="2"/>
</dbReference>
<evidence type="ECO:0000313" key="4">
    <source>
        <dbReference type="Proteomes" id="UP000260862"/>
    </source>
</evidence>
<dbReference type="EMBL" id="QSQT01000012">
    <property type="protein sequence ID" value="RGK56179.1"/>
    <property type="molecule type" value="Genomic_DNA"/>
</dbReference>
<dbReference type="InterPro" id="IPR043129">
    <property type="entry name" value="ATPase_NBD"/>
</dbReference>
<dbReference type="PANTHER" id="PTHR43190">
    <property type="entry name" value="N-ACETYL-D-GLUCOSAMINE KINASE"/>
    <property type="match status" value="1"/>
</dbReference>
<name>A0A3E4N2D1_9BACT</name>
<evidence type="ECO:0000313" key="3">
    <source>
        <dbReference type="Proteomes" id="UP000260780"/>
    </source>
</evidence>
<evidence type="ECO:0000313" key="2">
    <source>
        <dbReference type="EMBL" id="RGM42927.1"/>
    </source>
</evidence>
<organism evidence="1 4">
    <name type="scientific">Phocaeicola plebeius</name>
    <dbReference type="NCBI Taxonomy" id="310297"/>
    <lineage>
        <taxon>Bacteria</taxon>
        <taxon>Pseudomonadati</taxon>
        <taxon>Bacteroidota</taxon>
        <taxon>Bacteroidia</taxon>
        <taxon>Bacteroidales</taxon>
        <taxon>Bacteroidaceae</taxon>
        <taxon>Phocaeicola</taxon>
    </lineage>
</organism>
<dbReference type="Proteomes" id="UP000260862">
    <property type="component" value="Unassembled WGS sequence"/>
</dbReference>
<dbReference type="InterPro" id="IPR052519">
    <property type="entry name" value="Euk-type_GlcNAc_Kinase"/>
</dbReference>
<sequence>MILIADSGATKTDWCFGNTLHDCQVVHTEGINPFHLTEEKIKQLLQESLLAQLPFPQEEVKAIFFYGAGCTPEKAGNLSGLLAEAFPHATIQVEGDLLGAARALCKHQPGIACILGTGANSCLYDGQRITHNTPPLGYILGDEGSGAYLGKRFIGDCIKQQLPSGLLEGLLKEYNLTVAEILDKVYRQPQGNRFLASLTPYIYKHKNQPEVQQFLTDCFSDFFRRNILSYPGHAQVPVSFVGSIAWFFQHELKETALKFNLHTGIFIQSPIQELKGFHLPEKTL</sequence>
<dbReference type="Gene3D" id="1.10.720.160">
    <property type="match status" value="1"/>
</dbReference>
<dbReference type="RefSeq" id="WP_117672437.1">
    <property type="nucleotide sequence ID" value="NZ_CABOGR010000012.1"/>
</dbReference>
<protein>
    <submittedName>
        <fullName evidence="1">ATPase</fullName>
    </submittedName>
</protein>
<dbReference type="AlphaFoldDB" id="A0A3E4N2D1"/>
<dbReference type="CDD" id="cd24079">
    <property type="entry name" value="ASKHA_NBD_PG1100-like"/>
    <property type="match status" value="1"/>
</dbReference>
<dbReference type="EMBL" id="QSTF01000002">
    <property type="protein sequence ID" value="RGM42927.1"/>
    <property type="molecule type" value="Genomic_DNA"/>
</dbReference>
<dbReference type="PANTHER" id="PTHR43190:SF3">
    <property type="entry name" value="N-ACETYL-D-GLUCOSAMINE KINASE"/>
    <property type="match status" value="1"/>
</dbReference>
<reference evidence="3 4" key="1">
    <citation type="submission" date="2018-08" db="EMBL/GenBank/DDBJ databases">
        <title>A genome reference for cultivated species of the human gut microbiota.</title>
        <authorList>
            <person name="Zou Y."/>
            <person name="Xue W."/>
            <person name="Luo G."/>
        </authorList>
    </citation>
    <scope>NUCLEOTIDE SEQUENCE [LARGE SCALE GENOMIC DNA]</scope>
    <source>
        <strain evidence="2 3">OM08-14</strain>
        <strain evidence="1 4">TF10-3AC</strain>
    </source>
</reference>
<comment type="caution">
    <text evidence="1">The sequence shown here is derived from an EMBL/GenBank/DDBJ whole genome shotgun (WGS) entry which is preliminary data.</text>
</comment>
<dbReference type="STRING" id="310297.BHV76_09805"/>